<evidence type="ECO:0000256" key="3">
    <source>
        <dbReference type="ARBA" id="ARBA00022679"/>
    </source>
</evidence>
<comment type="caution">
    <text evidence="5">The sequence shown here is derived from an EMBL/GenBank/DDBJ whole genome shotgun (WGS) entry which is preliminary data.</text>
</comment>
<dbReference type="Gene3D" id="3.90.550.10">
    <property type="entry name" value="Spore Coat Polysaccharide Biosynthesis Protein SpsA, Chain A"/>
    <property type="match status" value="1"/>
</dbReference>
<dbReference type="Proteomes" id="UP000266005">
    <property type="component" value="Unassembled WGS sequence"/>
</dbReference>
<evidence type="ECO:0000313" key="6">
    <source>
        <dbReference type="Proteomes" id="UP000266005"/>
    </source>
</evidence>
<evidence type="ECO:0000259" key="4">
    <source>
        <dbReference type="Pfam" id="PF00535"/>
    </source>
</evidence>
<dbReference type="EMBL" id="QWGE01000001">
    <property type="protein sequence ID" value="RIJ42522.1"/>
    <property type="molecule type" value="Genomic_DNA"/>
</dbReference>
<dbReference type="PANTHER" id="PTHR43179">
    <property type="entry name" value="RHAMNOSYLTRANSFERASE WBBL"/>
    <property type="match status" value="1"/>
</dbReference>
<dbReference type="GO" id="GO:0016757">
    <property type="term" value="F:glycosyltransferase activity"/>
    <property type="evidence" value="ECO:0007669"/>
    <property type="project" value="UniProtKB-KW"/>
</dbReference>
<dbReference type="InterPro" id="IPR001173">
    <property type="entry name" value="Glyco_trans_2-like"/>
</dbReference>
<dbReference type="Pfam" id="PF00535">
    <property type="entry name" value="Glycos_transf_2"/>
    <property type="match status" value="1"/>
</dbReference>
<dbReference type="AlphaFoldDB" id="A0A399SK17"/>
<dbReference type="PANTHER" id="PTHR43179:SF12">
    <property type="entry name" value="GALACTOFURANOSYLTRANSFERASE GLFT2"/>
    <property type="match status" value="1"/>
</dbReference>
<dbReference type="SUPFAM" id="SSF53448">
    <property type="entry name" value="Nucleotide-diphospho-sugar transferases"/>
    <property type="match status" value="1"/>
</dbReference>
<protein>
    <submittedName>
        <fullName evidence="5">Glycosyltransferase family 2 protein</fullName>
    </submittedName>
</protein>
<organism evidence="5 6">
    <name type="scientific">Pontibacter oryzae</name>
    <dbReference type="NCBI Taxonomy" id="2304593"/>
    <lineage>
        <taxon>Bacteria</taxon>
        <taxon>Pseudomonadati</taxon>
        <taxon>Bacteroidota</taxon>
        <taxon>Cytophagia</taxon>
        <taxon>Cytophagales</taxon>
        <taxon>Hymenobacteraceae</taxon>
        <taxon>Pontibacter</taxon>
    </lineage>
</organism>
<gene>
    <name evidence="5" type="ORF">D1627_01265</name>
</gene>
<dbReference type="InterPro" id="IPR029044">
    <property type="entry name" value="Nucleotide-diphossugar_trans"/>
</dbReference>
<evidence type="ECO:0000256" key="1">
    <source>
        <dbReference type="ARBA" id="ARBA00006739"/>
    </source>
</evidence>
<keyword evidence="6" id="KW-1185">Reference proteome</keyword>
<reference evidence="6" key="1">
    <citation type="submission" date="2018-08" db="EMBL/GenBank/DDBJ databases">
        <title>Mucilaginibacter sp. MYSH2.</title>
        <authorList>
            <person name="Seo T."/>
        </authorList>
    </citation>
    <scope>NUCLEOTIDE SEQUENCE [LARGE SCALE GENOMIC DNA]</scope>
    <source>
        <strain evidence="6">KIRAN</strain>
    </source>
</reference>
<evidence type="ECO:0000313" key="5">
    <source>
        <dbReference type="EMBL" id="RIJ42522.1"/>
    </source>
</evidence>
<comment type="similarity">
    <text evidence="1">Belongs to the glycosyltransferase 2 family.</text>
</comment>
<feature type="domain" description="Glycosyltransferase 2-like" evidence="4">
    <location>
        <begin position="25"/>
        <end position="131"/>
    </location>
</feature>
<accession>A0A399SK17</accession>
<keyword evidence="3 5" id="KW-0808">Transferase</keyword>
<name>A0A399SK17_9BACT</name>
<evidence type="ECO:0000256" key="2">
    <source>
        <dbReference type="ARBA" id="ARBA00022676"/>
    </source>
</evidence>
<dbReference type="CDD" id="cd04186">
    <property type="entry name" value="GT_2_like_c"/>
    <property type="match status" value="1"/>
</dbReference>
<keyword evidence="2" id="KW-0328">Glycosyltransferase</keyword>
<proteinExistence type="inferred from homology"/>
<sequence>MTDRINYTHNTMEQKEHVREWPMVSIISINYNGLQYTLQLLESLEQVSYPNFEVIIVDNASHEDPSEIERSYPHVKLLRSKENLGFAGGNNLGLDLAKGEYYLLLNNDTEVEPGFLEPLVSTLEGNPSIGAASAKLVFHHSPGVLQYAGSTPINPFTGRGKSIGFGEQDSARFSRTEPTARAHGAAMLLPARVVEKVGKMPEMYFLYYEEMDYCAMINKAGYEIWYVGSSRVWHKESMAVGRDTPLKTYYMTRNRLLYLRRNVQGPVLWLSVAYFCSIAAPKNLLQFALKRRFDLLRACWRGMCWHLMPHKYAFTR</sequence>